<dbReference type="EC" id="3.4.24.-" evidence="9"/>
<dbReference type="PANTHER" id="PTHR22726:SF1">
    <property type="entry name" value="METALLOENDOPEPTIDASE OMA1, MITOCHONDRIAL"/>
    <property type="match status" value="1"/>
</dbReference>
<feature type="domain" description="Peptidase M48" evidence="8">
    <location>
        <begin position="60"/>
        <end position="242"/>
    </location>
</feature>
<dbReference type="PROSITE" id="PS51257">
    <property type="entry name" value="PROKAR_LIPOPROTEIN"/>
    <property type="match status" value="1"/>
</dbReference>
<dbReference type="InterPro" id="IPR001915">
    <property type="entry name" value="Peptidase_M48"/>
</dbReference>
<dbReference type="Pfam" id="PF01435">
    <property type="entry name" value="Peptidase_M48"/>
    <property type="match status" value="1"/>
</dbReference>
<dbReference type="GO" id="GO:0008237">
    <property type="term" value="F:metallopeptidase activity"/>
    <property type="evidence" value="ECO:0007669"/>
    <property type="project" value="UniProtKB-KW"/>
</dbReference>
<evidence type="ECO:0000259" key="8">
    <source>
        <dbReference type="Pfam" id="PF01435"/>
    </source>
</evidence>
<evidence type="ECO:0000313" key="9">
    <source>
        <dbReference type="EMBL" id="MFD0725559.1"/>
    </source>
</evidence>
<evidence type="ECO:0000313" key="10">
    <source>
        <dbReference type="Proteomes" id="UP001597110"/>
    </source>
</evidence>
<dbReference type="InterPro" id="IPR051156">
    <property type="entry name" value="Mito/Outer_Membr_Metalloprot"/>
</dbReference>
<evidence type="ECO:0000256" key="1">
    <source>
        <dbReference type="ARBA" id="ARBA00022670"/>
    </source>
</evidence>
<feature type="chain" id="PRO_5045418483" evidence="7">
    <location>
        <begin position="20"/>
        <end position="387"/>
    </location>
</feature>
<keyword evidence="5 6" id="KW-0482">Metalloprotease</keyword>
<keyword evidence="2" id="KW-0479">Metal-binding</keyword>
<evidence type="ECO:0000256" key="4">
    <source>
        <dbReference type="ARBA" id="ARBA00022833"/>
    </source>
</evidence>
<name>A0ABW2YAH8_9GAMM</name>
<comment type="caution">
    <text evidence="9">The sequence shown here is derived from an EMBL/GenBank/DDBJ whole genome shotgun (WGS) entry which is preliminary data.</text>
</comment>
<keyword evidence="10" id="KW-1185">Reference proteome</keyword>
<dbReference type="Proteomes" id="UP001597110">
    <property type="component" value="Unassembled WGS sequence"/>
</dbReference>
<protein>
    <submittedName>
        <fullName evidence="9">M48 family metalloprotease</fullName>
        <ecNumber evidence="9">3.4.24.-</ecNumber>
    </submittedName>
</protein>
<comment type="similarity">
    <text evidence="6">Belongs to the peptidase M48 family.</text>
</comment>
<proteinExistence type="inferred from homology"/>
<gene>
    <name evidence="9" type="ORF">ACFQ0E_08105</name>
</gene>
<organism evidence="9 10">
    <name type="scientific">Lysobacter brunescens</name>
    <dbReference type="NCBI Taxonomy" id="262323"/>
    <lineage>
        <taxon>Bacteria</taxon>
        <taxon>Pseudomonadati</taxon>
        <taxon>Pseudomonadota</taxon>
        <taxon>Gammaproteobacteria</taxon>
        <taxon>Lysobacterales</taxon>
        <taxon>Lysobacteraceae</taxon>
        <taxon>Lysobacter</taxon>
    </lineage>
</organism>
<keyword evidence="7" id="KW-0732">Signal</keyword>
<dbReference type="InterPro" id="IPR011990">
    <property type="entry name" value="TPR-like_helical_dom_sf"/>
</dbReference>
<evidence type="ECO:0000256" key="5">
    <source>
        <dbReference type="ARBA" id="ARBA00023049"/>
    </source>
</evidence>
<comment type="cofactor">
    <cofactor evidence="6">
        <name>Zn(2+)</name>
        <dbReference type="ChEBI" id="CHEBI:29105"/>
    </cofactor>
    <text evidence="6">Binds 1 zinc ion per subunit.</text>
</comment>
<dbReference type="PANTHER" id="PTHR22726">
    <property type="entry name" value="METALLOENDOPEPTIDASE OMA1"/>
    <property type="match status" value="1"/>
</dbReference>
<evidence type="ECO:0000256" key="7">
    <source>
        <dbReference type="SAM" id="SignalP"/>
    </source>
</evidence>
<dbReference type="Gene3D" id="3.30.2010.10">
    <property type="entry name" value="Metalloproteases ('zincins'), catalytic domain"/>
    <property type="match status" value="1"/>
</dbReference>
<keyword evidence="4 6" id="KW-0862">Zinc</keyword>
<sequence length="387" mass="42750">MRTAAIAALCIALAGCATSQPLREHRPGDAPVAGTDEDELWYAMQRAETELQRSPQRVRDPALNAYVRELTCKVAAEHCSDLRVYIMDVPEFNASMAPNGMMLVWTGALLRARDEAELGFVLGHEAGHFRAQHSLRQWRRLKDTSAVLSAFQLVAYGAGVPDAALLGALGAYAGIFKFSRDQEREADTLGFEAAVARGYDPEAGADLWARLKREEETRKYERRGVVFATHPATEERLADIRSAAAALPSPPRERNRDAYRAAMRPFLEGWLAEEVSRRRYASSLLVIGDLLADAPQEDHALLTFYLGEAHRRRNAASDRAKAAELYARAVALPGAPVAAWREHGFALRDAGRKAEANAALRRYLNTATQAEDRAFVQRELDRLGGTP</sequence>
<accession>A0ABW2YAH8</accession>
<feature type="signal peptide" evidence="7">
    <location>
        <begin position="1"/>
        <end position="19"/>
    </location>
</feature>
<evidence type="ECO:0000256" key="3">
    <source>
        <dbReference type="ARBA" id="ARBA00022801"/>
    </source>
</evidence>
<keyword evidence="1 6" id="KW-0645">Protease</keyword>
<keyword evidence="3 6" id="KW-0378">Hydrolase</keyword>
<dbReference type="Gene3D" id="1.25.40.10">
    <property type="entry name" value="Tetratricopeptide repeat domain"/>
    <property type="match status" value="1"/>
</dbReference>
<evidence type="ECO:0000256" key="2">
    <source>
        <dbReference type="ARBA" id="ARBA00022723"/>
    </source>
</evidence>
<evidence type="ECO:0000256" key="6">
    <source>
        <dbReference type="RuleBase" id="RU003983"/>
    </source>
</evidence>
<dbReference type="EMBL" id="JBHTIF010000001">
    <property type="protein sequence ID" value="MFD0725559.1"/>
    <property type="molecule type" value="Genomic_DNA"/>
</dbReference>
<dbReference type="CDD" id="cd07324">
    <property type="entry name" value="M48C_Oma1-like"/>
    <property type="match status" value="1"/>
</dbReference>
<reference evidence="10" key="1">
    <citation type="journal article" date="2019" name="Int. J. Syst. Evol. Microbiol.">
        <title>The Global Catalogue of Microorganisms (GCM) 10K type strain sequencing project: providing services to taxonomists for standard genome sequencing and annotation.</title>
        <authorList>
            <consortium name="The Broad Institute Genomics Platform"/>
            <consortium name="The Broad Institute Genome Sequencing Center for Infectious Disease"/>
            <person name="Wu L."/>
            <person name="Ma J."/>
        </authorList>
    </citation>
    <scope>NUCLEOTIDE SEQUENCE [LARGE SCALE GENOMIC DNA]</scope>
    <source>
        <strain evidence="10">CCUG 55585</strain>
    </source>
</reference>